<sequence length="112" mass="12378">MAALVKLRCGMGVAGGRHLWVAPALQEFFGDFCGHFCQYCRLSGLFVWWCSTGPDEFRKRGSNRLIDLKGPLPFPECPCSWLTYFRIITSTSCISWAVGAIRTQAAGIPVSS</sequence>
<organism evidence="1 2">
    <name type="scientific">Lutimaribacter degradans</name>
    <dbReference type="NCBI Taxonomy" id="2945989"/>
    <lineage>
        <taxon>Bacteria</taxon>
        <taxon>Pseudomonadati</taxon>
        <taxon>Pseudomonadota</taxon>
        <taxon>Alphaproteobacteria</taxon>
        <taxon>Rhodobacterales</taxon>
        <taxon>Roseobacteraceae</taxon>
        <taxon>Lutimaribacter</taxon>
    </lineage>
</organism>
<keyword evidence="2" id="KW-1185">Reference proteome</keyword>
<reference evidence="1" key="1">
    <citation type="submission" date="2022-06" db="EMBL/GenBank/DDBJ databases">
        <title>Lutimaribacter sp. EGI FJ00013, a novel bacterium isolated from a salt lake sediment enrichment.</title>
        <authorList>
            <person name="Gao L."/>
            <person name="Fang B.-Z."/>
            <person name="Li W.-J."/>
        </authorList>
    </citation>
    <scope>NUCLEOTIDE SEQUENCE</scope>
    <source>
        <strain evidence="1">EGI FJ00013</strain>
    </source>
</reference>
<dbReference type="Proteomes" id="UP001203036">
    <property type="component" value="Unassembled WGS sequence"/>
</dbReference>
<comment type="caution">
    <text evidence="1">The sequence shown here is derived from an EMBL/GenBank/DDBJ whole genome shotgun (WGS) entry which is preliminary data.</text>
</comment>
<accession>A0ACC5ZVH1</accession>
<protein>
    <submittedName>
        <fullName evidence="1">Uncharacterized protein</fullName>
    </submittedName>
</protein>
<name>A0ACC5ZVH1_9RHOB</name>
<evidence type="ECO:0000313" key="2">
    <source>
        <dbReference type="Proteomes" id="UP001203036"/>
    </source>
</evidence>
<proteinExistence type="predicted"/>
<evidence type="ECO:0000313" key="1">
    <source>
        <dbReference type="EMBL" id="MCM2562324.1"/>
    </source>
</evidence>
<gene>
    <name evidence="1" type="ORF">M8744_09215</name>
</gene>
<dbReference type="EMBL" id="JAMQGO010000005">
    <property type="protein sequence ID" value="MCM2562324.1"/>
    <property type="molecule type" value="Genomic_DNA"/>
</dbReference>